<evidence type="ECO:0000313" key="2">
    <source>
        <dbReference type="Proteomes" id="UP000270094"/>
    </source>
</evidence>
<accession>A0A3P7ILX7</accession>
<name>A0A3P7ILX7_STRVU</name>
<organism evidence="1 2">
    <name type="scientific">Strongylus vulgaris</name>
    <name type="common">Blood worm</name>
    <dbReference type="NCBI Taxonomy" id="40348"/>
    <lineage>
        <taxon>Eukaryota</taxon>
        <taxon>Metazoa</taxon>
        <taxon>Ecdysozoa</taxon>
        <taxon>Nematoda</taxon>
        <taxon>Chromadorea</taxon>
        <taxon>Rhabditida</taxon>
        <taxon>Rhabditina</taxon>
        <taxon>Rhabditomorpha</taxon>
        <taxon>Strongyloidea</taxon>
        <taxon>Strongylidae</taxon>
        <taxon>Strongylus</taxon>
    </lineage>
</organism>
<reference evidence="1 2" key="1">
    <citation type="submission" date="2018-11" db="EMBL/GenBank/DDBJ databases">
        <authorList>
            <consortium name="Pathogen Informatics"/>
        </authorList>
    </citation>
    <scope>NUCLEOTIDE SEQUENCE [LARGE SCALE GENOMIC DNA]</scope>
</reference>
<sequence>MGYFSKAKHQWADHIMRRTTTDRHQVWIGSLAKQNVLEGGRPPTETADVFVAWTDQLNSQLVTIMDLDLGTSSVQYQHRGRR</sequence>
<gene>
    <name evidence="1" type="ORF">SVUK_LOCUS535</name>
</gene>
<protein>
    <submittedName>
        <fullName evidence="1">Uncharacterized protein</fullName>
    </submittedName>
</protein>
<dbReference type="AlphaFoldDB" id="A0A3P7ILX7"/>
<dbReference type="EMBL" id="UYYB01000917">
    <property type="protein sequence ID" value="VDM65537.1"/>
    <property type="molecule type" value="Genomic_DNA"/>
</dbReference>
<proteinExistence type="predicted"/>
<dbReference type="Proteomes" id="UP000270094">
    <property type="component" value="Unassembled WGS sequence"/>
</dbReference>
<keyword evidence="2" id="KW-1185">Reference proteome</keyword>
<evidence type="ECO:0000313" key="1">
    <source>
        <dbReference type="EMBL" id="VDM65537.1"/>
    </source>
</evidence>